<keyword evidence="8" id="KW-1185">Reference proteome</keyword>
<dbReference type="STRING" id="1379903.ATO8_01395"/>
<feature type="domain" description="CBM2" evidence="6">
    <location>
        <begin position="228"/>
        <end position="334"/>
    </location>
</feature>
<dbReference type="Gene3D" id="2.60.40.290">
    <property type="match status" value="3"/>
</dbReference>
<dbReference type="InterPro" id="IPR001919">
    <property type="entry name" value="CBD2"/>
</dbReference>
<evidence type="ECO:0000313" key="8">
    <source>
        <dbReference type="Proteomes" id="UP000019063"/>
    </source>
</evidence>
<dbReference type="GO" id="GO:0000272">
    <property type="term" value="P:polysaccharide catabolic process"/>
    <property type="evidence" value="ECO:0007669"/>
    <property type="project" value="UniProtKB-KW"/>
</dbReference>
<evidence type="ECO:0000259" key="6">
    <source>
        <dbReference type="PROSITE" id="PS51173"/>
    </source>
</evidence>
<keyword evidence="1 7" id="KW-0378">Hydrolase</keyword>
<evidence type="ECO:0000256" key="1">
    <source>
        <dbReference type="ARBA" id="ARBA00022801"/>
    </source>
</evidence>
<dbReference type="PATRIC" id="fig|1317118.6.peg.290"/>
<keyword evidence="3" id="KW-0326">Glycosidase</keyword>
<dbReference type="InterPro" id="IPR012341">
    <property type="entry name" value="6hp_glycosidase-like_sf"/>
</dbReference>
<organism evidence="7 8">
    <name type="scientific">Roseivivax marinus</name>
    <dbReference type="NCBI Taxonomy" id="1379903"/>
    <lineage>
        <taxon>Bacteria</taxon>
        <taxon>Pseudomonadati</taxon>
        <taxon>Pseudomonadota</taxon>
        <taxon>Alphaproteobacteria</taxon>
        <taxon>Rhodobacterales</taxon>
        <taxon>Roseobacteraceae</taxon>
        <taxon>Roseivivax</taxon>
    </lineage>
</organism>
<feature type="region of interest" description="Disordered" evidence="5">
    <location>
        <begin position="331"/>
        <end position="359"/>
    </location>
</feature>
<dbReference type="InterPro" id="IPR012291">
    <property type="entry name" value="CBM2_carb-bd_dom_sf"/>
</dbReference>
<accession>W4HP41</accession>
<evidence type="ECO:0000256" key="4">
    <source>
        <dbReference type="ARBA" id="ARBA00023326"/>
    </source>
</evidence>
<evidence type="ECO:0000256" key="3">
    <source>
        <dbReference type="ARBA" id="ARBA00023295"/>
    </source>
</evidence>
<name>W4HP41_9RHOB</name>
<dbReference type="EMBL" id="AQQW01000001">
    <property type="protein sequence ID" value="ETW14522.1"/>
    <property type="molecule type" value="Genomic_DNA"/>
</dbReference>
<dbReference type="GO" id="GO:0030247">
    <property type="term" value="F:polysaccharide binding"/>
    <property type="evidence" value="ECO:0007669"/>
    <property type="project" value="UniProtKB-UniRule"/>
</dbReference>
<dbReference type="AlphaFoldDB" id="W4HP41"/>
<dbReference type="PROSITE" id="PS51173">
    <property type="entry name" value="CBM2"/>
    <property type="match status" value="1"/>
</dbReference>
<dbReference type="SUPFAM" id="SSF48208">
    <property type="entry name" value="Six-hairpin glycosidases"/>
    <property type="match status" value="1"/>
</dbReference>
<dbReference type="InterPro" id="IPR008965">
    <property type="entry name" value="CBM2/CBM3_carb-bd_dom_sf"/>
</dbReference>
<evidence type="ECO:0000256" key="5">
    <source>
        <dbReference type="SAM" id="MobiDB-lite"/>
    </source>
</evidence>
<evidence type="ECO:0000313" key="7">
    <source>
        <dbReference type="EMBL" id="ETW14522.1"/>
    </source>
</evidence>
<comment type="caution">
    <text evidence="7">The sequence shown here is derived from an EMBL/GenBank/DDBJ whole genome shotgun (WGS) entry which is preliminary data.</text>
</comment>
<dbReference type="InterPro" id="IPR001701">
    <property type="entry name" value="Glyco_hydro_9"/>
</dbReference>
<keyword evidence="4" id="KW-0624">Polysaccharide degradation</keyword>
<keyword evidence="2" id="KW-0119">Carbohydrate metabolism</keyword>
<protein>
    <submittedName>
        <fullName evidence="7">Cellobiohydrolase A (1,4-beta-cellobiosidase A)</fullName>
    </submittedName>
</protein>
<dbReference type="eggNOG" id="COG5297">
    <property type="taxonomic scope" value="Bacteria"/>
</dbReference>
<gene>
    <name evidence="7" type="ORF">ATO8_01395</name>
</gene>
<proteinExistence type="predicted"/>
<dbReference type="SMART" id="SM00637">
    <property type="entry name" value="CBD_II"/>
    <property type="match status" value="2"/>
</dbReference>
<dbReference type="GO" id="GO:0004553">
    <property type="term" value="F:hydrolase activity, hydrolyzing O-glycosyl compounds"/>
    <property type="evidence" value="ECO:0007669"/>
    <property type="project" value="InterPro"/>
</dbReference>
<dbReference type="InterPro" id="IPR008928">
    <property type="entry name" value="6-hairpin_glycosidase_sf"/>
</dbReference>
<dbReference type="SUPFAM" id="SSF49384">
    <property type="entry name" value="Carbohydrate-binding domain"/>
    <property type="match status" value="3"/>
</dbReference>
<dbReference type="PANTHER" id="PTHR22298">
    <property type="entry name" value="ENDO-1,4-BETA-GLUCANASE"/>
    <property type="match status" value="1"/>
</dbReference>
<evidence type="ECO:0000256" key="2">
    <source>
        <dbReference type="ARBA" id="ARBA00023277"/>
    </source>
</evidence>
<sequence>MNEWTVVIAFAGDITEIWGAEIVTREGDLYTLTGTAMAAPLSAGDVLDFGFSARCKGDTTVSLVSVNGHLVELPAEDTAEALEIAPSTDPVLEEQKAQSSPPPEEPVSATSLDGEGDTDTSSYFQDNGRVEAEWEIFERFDGGFNTYLTIMNDTGVAQKPWSLLMHTDGFEVSVSWGMQVENLKDGWVRLTGADWGAALQPGQEVTVGFTGLGVEPVEILFGAEVSETLDTNGRPEVTAELFDPFEGGFNTYLTITNDTGADLSPWSVIMELGDFTIKSAWGMTVEDLGNGRVLLTGADWGAALPSGGTITVGFTGLGTAPETFVFHAADATEPTPKDPSEPEEPTAPTPVNDGPFSGADYGEALEHSMQFYYAQYSGDLPDNHPISWRGDSALTDGAEVGRDLTGGWYDAGDHVKFGLPMAYTATVLAWGADVFADGYAAAGALDDVVAHVDWVNDYFLRAYDDRGTADLSDDIFYAQVGDGHLDHAYWGAAEDMDMERPVYALTAEAPGTEVTAETAAAMASGAIVLAASGSHERAEELIARAEKLFAFSEAFQGTYTDAIPEVADFYASWTGYQDEMAWAASWLYKATGDETYLAKAEAYYHAQGVYWSLSWDDKSMGTAMRLAEITGDERYVADLERHFTYWMEDIARTPGTESNDGMGWLDQWGSARYPANTAFLALQYAELLELRGARHRAGEIEAFARDQIDYLLGDNPDGFSFVVGFGDDYALNPHHRNASGTTDVFDAGDNAHTLYGALVGGPDLLGQHDDSRENYIDNEVAIDYNAGLSGALAGLTEMEVLMV</sequence>
<dbReference type="Proteomes" id="UP000019063">
    <property type="component" value="Unassembled WGS sequence"/>
</dbReference>
<dbReference type="Pfam" id="PF00553">
    <property type="entry name" value="CBM_2"/>
    <property type="match status" value="2"/>
</dbReference>
<dbReference type="Pfam" id="PF00759">
    <property type="entry name" value="Glyco_hydro_9"/>
    <property type="match status" value="1"/>
</dbReference>
<dbReference type="Gene3D" id="1.50.10.10">
    <property type="match status" value="1"/>
</dbReference>
<reference evidence="7 8" key="1">
    <citation type="journal article" date="2014" name="Antonie Van Leeuwenhoek">
        <title>Roseivivax atlanticus sp. nov., isolated from surface seawater of the Atlantic Ocean.</title>
        <authorList>
            <person name="Li G."/>
            <person name="Lai Q."/>
            <person name="Liu X."/>
            <person name="Sun F."/>
            <person name="Shao Z."/>
        </authorList>
    </citation>
    <scope>NUCLEOTIDE SEQUENCE [LARGE SCALE GENOMIC DNA]</scope>
    <source>
        <strain evidence="7 8">22II-s10s</strain>
    </source>
</reference>
<feature type="region of interest" description="Disordered" evidence="5">
    <location>
        <begin position="90"/>
        <end position="125"/>
    </location>
</feature>